<evidence type="ECO:0000313" key="11">
    <source>
        <dbReference type="EMBL" id="AYM88672.1"/>
    </source>
</evidence>
<dbReference type="AlphaFoldDB" id="A0AAD0U2C3"/>
<accession>A0AAD0U2C3</accession>
<proteinExistence type="inferred from homology"/>
<dbReference type="NCBIfam" id="TIGR00217">
    <property type="entry name" value="malQ"/>
    <property type="match status" value="1"/>
</dbReference>
<dbReference type="InterPro" id="IPR003385">
    <property type="entry name" value="Glyco_hydro_77"/>
</dbReference>
<evidence type="ECO:0000256" key="7">
    <source>
        <dbReference type="ARBA" id="ARBA00023277"/>
    </source>
</evidence>
<comment type="similarity">
    <text evidence="2 10">Belongs to the disproportionating enzyme family.</text>
</comment>
<dbReference type="GO" id="GO:0005975">
    <property type="term" value="P:carbohydrate metabolic process"/>
    <property type="evidence" value="ECO:0007669"/>
    <property type="project" value="InterPro"/>
</dbReference>
<reference evidence="11 12" key="1">
    <citation type="submission" date="2018-10" db="EMBL/GenBank/DDBJ databases">
        <title>Complete Genome Sequence and Transcriptomic Profiles of a Marine Bacterium, Pseudoalteromonas agarivorans Hao 2018.</title>
        <authorList>
            <person name="Hao L."/>
        </authorList>
    </citation>
    <scope>NUCLEOTIDE SEQUENCE [LARGE SCALE GENOMIC DNA]</scope>
    <source>
        <strain evidence="11 12">Hao 2018</strain>
    </source>
</reference>
<evidence type="ECO:0000256" key="8">
    <source>
        <dbReference type="ARBA" id="ARBA00031423"/>
    </source>
</evidence>
<dbReference type="SUPFAM" id="SSF51445">
    <property type="entry name" value="(Trans)glycosidases"/>
    <property type="match status" value="1"/>
</dbReference>
<gene>
    <name evidence="11" type="primary">malQ</name>
    <name evidence="11" type="ORF">D9T18_18490</name>
</gene>
<keyword evidence="7 10" id="KW-0119">Carbohydrate metabolism</keyword>
<dbReference type="RefSeq" id="WP_121638489.1">
    <property type="nucleotide sequence ID" value="NZ_CP033066.1"/>
</dbReference>
<evidence type="ECO:0000256" key="1">
    <source>
        <dbReference type="ARBA" id="ARBA00000439"/>
    </source>
</evidence>
<organism evidence="11 12">
    <name type="scientific">Pseudoalteromonas agarivorans</name>
    <dbReference type="NCBI Taxonomy" id="176102"/>
    <lineage>
        <taxon>Bacteria</taxon>
        <taxon>Pseudomonadati</taxon>
        <taxon>Pseudomonadota</taxon>
        <taxon>Gammaproteobacteria</taxon>
        <taxon>Alteromonadales</taxon>
        <taxon>Pseudoalteromonadaceae</taxon>
        <taxon>Pseudoalteromonas</taxon>
    </lineage>
</organism>
<evidence type="ECO:0000256" key="5">
    <source>
        <dbReference type="ARBA" id="ARBA00022676"/>
    </source>
</evidence>
<name>A0AAD0U2C3_9GAMM</name>
<dbReference type="EMBL" id="CP033066">
    <property type="protein sequence ID" value="AYM88672.1"/>
    <property type="molecule type" value="Genomic_DNA"/>
</dbReference>
<evidence type="ECO:0000256" key="4">
    <source>
        <dbReference type="ARBA" id="ARBA00020295"/>
    </source>
</evidence>
<keyword evidence="5 10" id="KW-0328">Glycosyltransferase</keyword>
<evidence type="ECO:0000256" key="3">
    <source>
        <dbReference type="ARBA" id="ARBA00012560"/>
    </source>
</evidence>
<dbReference type="PANTHER" id="PTHR32438">
    <property type="entry name" value="4-ALPHA-GLUCANOTRANSFERASE DPE1, CHLOROPLASTIC/AMYLOPLASTIC"/>
    <property type="match status" value="1"/>
</dbReference>
<keyword evidence="6 10" id="KW-0808">Transferase</keyword>
<evidence type="ECO:0000256" key="6">
    <source>
        <dbReference type="ARBA" id="ARBA00022679"/>
    </source>
</evidence>
<dbReference type="PANTHER" id="PTHR32438:SF5">
    <property type="entry name" value="4-ALPHA-GLUCANOTRANSFERASE DPE1, CHLOROPLASTIC_AMYLOPLASTIC"/>
    <property type="match status" value="1"/>
</dbReference>
<dbReference type="Pfam" id="PF02446">
    <property type="entry name" value="Glyco_hydro_77"/>
    <property type="match status" value="2"/>
</dbReference>
<protein>
    <recommendedName>
        <fullName evidence="4 10">4-alpha-glucanotransferase</fullName>
        <ecNumber evidence="3 10">2.4.1.25</ecNumber>
    </recommendedName>
    <alternativeName>
        <fullName evidence="8 10">Amylomaltase</fullName>
    </alternativeName>
    <alternativeName>
        <fullName evidence="9 10">Disproportionating enzyme</fullName>
    </alternativeName>
</protein>
<sequence>MDALSQLFYLHGIGYEFTKYTGEQVIFSEGTRKRALQCCGVNTEDEHQIAQLNYQLDVAPWLELAPDTSLVNLTDNLFYIRIDERQRDLPVAITLPKLNVTYERANLHNLAITGDYYVHGVRYIEVAVPLGAIPVGYHQALVSVGEQSKEIQLWATPEKVFQVDDTKRTGLSLQLYTVKNKAGLGVGDFNDLLELCDLCAQQHMDYILLNPLHLLFAQQSERASPYSPNSRALLNPLYICVELSADAKNNPQLDALLHSDEVKALFNSNEQFINYEKVSAVKYALFKALFSHFEAHASASRRDEFAQFCKQNAQTLTTLNSANPTFDYYLQWQAKLQLSHCQQHCLNKGMAIGLINDLAVGCAGDGVEYQSQQSLFSDNANVGAPPDPWAQAGQNWGLPALNPQQLKNNHFAFYRSLISANMQGVGGLRIDHVMALRRLWWCFENNHTQDGCYVYYPFEHLLAILKIESHLNQCIVIGEDLGIVPPEVKHALAVSGIYSNSLFYFEKQHDGEFLPLQELPKHCLIMIANHDVPPFCGWWQTDDLDIKRQYQLIDDQQYQQQLHERQQEKQRLLRFIQLHSAEQLSETSDAMCVYGELAKALARSETRLFALQLDDLDKQTYPVNIPGTNTEYPNWRRVLTHSSNAIFKNNASTLAAVNSIRKGYE</sequence>
<evidence type="ECO:0000313" key="12">
    <source>
        <dbReference type="Proteomes" id="UP000279995"/>
    </source>
</evidence>
<dbReference type="EC" id="2.4.1.25" evidence="3 10"/>
<dbReference type="Gene3D" id="3.20.20.80">
    <property type="entry name" value="Glycosidases"/>
    <property type="match status" value="2"/>
</dbReference>
<comment type="catalytic activity">
    <reaction evidence="1 10">
        <text>Transfers a segment of a (1-&gt;4)-alpha-D-glucan to a new position in an acceptor, which may be glucose or a (1-&gt;4)-alpha-D-glucan.</text>
        <dbReference type="EC" id="2.4.1.25"/>
    </reaction>
</comment>
<dbReference type="InterPro" id="IPR017853">
    <property type="entry name" value="GH"/>
</dbReference>
<dbReference type="Proteomes" id="UP000279995">
    <property type="component" value="Chromosome II"/>
</dbReference>
<evidence type="ECO:0000256" key="2">
    <source>
        <dbReference type="ARBA" id="ARBA00005684"/>
    </source>
</evidence>
<evidence type="ECO:0000256" key="10">
    <source>
        <dbReference type="RuleBase" id="RU361207"/>
    </source>
</evidence>
<evidence type="ECO:0000256" key="9">
    <source>
        <dbReference type="ARBA" id="ARBA00031501"/>
    </source>
</evidence>
<dbReference type="GO" id="GO:0004134">
    <property type="term" value="F:4-alpha-glucanotransferase activity"/>
    <property type="evidence" value="ECO:0007669"/>
    <property type="project" value="UniProtKB-EC"/>
</dbReference>